<evidence type="ECO:0000313" key="1">
    <source>
        <dbReference type="EMBL" id="JAD31655.1"/>
    </source>
</evidence>
<organism evidence="1">
    <name type="scientific">Arundo donax</name>
    <name type="common">Giant reed</name>
    <name type="synonym">Donax arundinaceus</name>
    <dbReference type="NCBI Taxonomy" id="35708"/>
    <lineage>
        <taxon>Eukaryota</taxon>
        <taxon>Viridiplantae</taxon>
        <taxon>Streptophyta</taxon>
        <taxon>Embryophyta</taxon>
        <taxon>Tracheophyta</taxon>
        <taxon>Spermatophyta</taxon>
        <taxon>Magnoliopsida</taxon>
        <taxon>Liliopsida</taxon>
        <taxon>Poales</taxon>
        <taxon>Poaceae</taxon>
        <taxon>PACMAD clade</taxon>
        <taxon>Arundinoideae</taxon>
        <taxon>Arundineae</taxon>
        <taxon>Arundo</taxon>
    </lineage>
</organism>
<dbReference type="EMBL" id="GBRH01266240">
    <property type="protein sequence ID" value="JAD31655.1"/>
    <property type="molecule type" value="Transcribed_RNA"/>
</dbReference>
<reference evidence="1" key="1">
    <citation type="submission" date="2014-09" db="EMBL/GenBank/DDBJ databases">
        <authorList>
            <person name="Magalhaes I.L.F."/>
            <person name="Oliveira U."/>
            <person name="Santos F.R."/>
            <person name="Vidigal T.H.D.A."/>
            <person name="Brescovit A.D."/>
            <person name="Santos A.J."/>
        </authorList>
    </citation>
    <scope>NUCLEOTIDE SEQUENCE</scope>
    <source>
        <tissue evidence="1">Shoot tissue taken approximately 20 cm above the soil surface</tissue>
    </source>
</reference>
<sequence>MTEHDAYVAAVSAYYLVISPSPSLSYHQ</sequence>
<protein>
    <submittedName>
        <fullName evidence="1">Uncharacterized protein</fullName>
    </submittedName>
</protein>
<dbReference type="AlphaFoldDB" id="A0A0A8Z4I7"/>
<name>A0A0A8Z4I7_ARUDO</name>
<reference evidence="1" key="2">
    <citation type="journal article" date="2015" name="Data Brief">
        <title>Shoot transcriptome of the giant reed, Arundo donax.</title>
        <authorList>
            <person name="Barrero R.A."/>
            <person name="Guerrero F.D."/>
            <person name="Moolhuijzen P."/>
            <person name="Goolsby J.A."/>
            <person name="Tidwell J."/>
            <person name="Bellgard S.E."/>
            <person name="Bellgard M.I."/>
        </authorList>
    </citation>
    <scope>NUCLEOTIDE SEQUENCE</scope>
    <source>
        <tissue evidence="1">Shoot tissue taken approximately 20 cm above the soil surface</tissue>
    </source>
</reference>
<accession>A0A0A8Z4I7</accession>
<proteinExistence type="predicted"/>